<dbReference type="RefSeq" id="WP_205098184.1">
    <property type="nucleotide sequence ID" value="NZ_CAJNAQ010000002.1"/>
</dbReference>
<accession>A0A812F022</accession>
<evidence type="ECO:0000313" key="2">
    <source>
        <dbReference type="Proteomes" id="UP000655759"/>
    </source>
</evidence>
<dbReference type="EMBL" id="CAJNAQ010000002">
    <property type="protein sequence ID" value="CAE6488090.1"/>
    <property type="molecule type" value="Genomic_DNA"/>
</dbReference>
<reference evidence="1" key="1">
    <citation type="submission" date="2021-02" db="EMBL/GenBank/DDBJ databases">
        <authorList>
            <person name="Han P."/>
        </authorList>
    </citation>
    <scope>NUCLEOTIDE SEQUENCE</scope>
    <source>
        <strain evidence="1">Candidatus Nitrosotenuis uzonensis 5A</strain>
    </source>
</reference>
<gene>
    <name evidence="1" type="ORF">NUZ5A_20411</name>
</gene>
<comment type="caution">
    <text evidence="1">The sequence shown here is derived from an EMBL/GenBank/DDBJ whole genome shotgun (WGS) entry which is preliminary data.</text>
</comment>
<dbReference type="Proteomes" id="UP000655759">
    <property type="component" value="Unassembled WGS sequence"/>
</dbReference>
<evidence type="ECO:0000313" key="1">
    <source>
        <dbReference type="EMBL" id="CAE6488090.1"/>
    </source>
</evidence>
<proteinExistence type="predicted"/>
<name>A0A812F022_9ARCH</name>
<protein>
    <submittedName>
        <fullName evidence="1">Uncharacterized protein</fullName>
    </submittedName>
</protein>
<dbReference type="AlphaFoldDB" id="A0A812F022"/>
<organism evidence="1 2">
    <name type="scientific">Candidatus Nitrosotenuis uzonensis</name>
    <dbReference type="NCBI Taxonomy" id="1407055"/>
    <lineage>
        <taxon>Archaea</taxon>
        <taxon>Nitrososphaerota</taxon>
        <taxon>Candidatus Nitrosotenuis</taxon>
    </lineage>
</organism>
<sequence length="57" mass="6608">MSAKKTSPAGALKNQGLLKRISYMMNAFVKAACYYNAEKNYWEFRASLYEYFSILKP</sequence>